<dbReference type="Pfam" id="PF21072">
    <property type="entry name" value="EFR3"/>
    <property type="match status" value="1"/>
</dbReference>
<organism evidence="3 4">
    <name type="scientific">Linnemannia gamsii</name>
    <dbReference type="NCBI Taxonomy" id="64522"/>
    <lineage>
        <taxon>Eukaryota</taxon>
        <taxon>Fungi</taxon>
        <taxon>Fungi incertae sedis</taxon>
        <taxon>Mucoromycota</taxon>
        <taxon>Mortierellomycotina</taxon>
        <taxon>Mortierellomycetes</taxon>
        <taxon>Mortierellales</taxon>
        <taxon>Mortierellaceae</taxon>
        <taxon>Linnemannia</taxon>
    </lineage>
</organism>
<dbReference type="Proteomes" id="UP001194696">
    <property type="component" value="Unassembled WGS sequence"/>
</dbReference>
<gene>
    <name evidence="3" type="primary">EFR3_2</name>
    <name evidence="3" type="ORF">BGZ96_011107</name>
</gene>
<dbReference type="InterPro" id="IPR049150">
    <property type="entry name" value="EFR3_HEAT-like_rpt"/>
</dbReference>
<dbReference type="EMBL" id="JAAAIM010000761">
    <property type="protein sequence ID" value="KAG0284539.1"/>
    <property type="molecule type" value="Genomic_DNA"/>
</dbReference>
<dbReference type="PANTHER" id="PTHR47766">
    <property type="entry name" value="PROTEIN EFR3"/>
    <property type="match status" value="1"/>
</dbReference>
<feature type="compositionally biased region" description="Low complexity" evidence="2">
    <location>
        <begin position="1"/>
        <end position="36"/>
    </location>
</feature>
<dbReference type="SUPFAM" id="SSF48371">
    <property type="entry name" value="ARM repeat"/>
    <property type="match status" value="1"/>
</dbReference>
<feature type="region of interest" description="Disordered" evidence="2">
    <location>
        <begin position="823"/>
        <end position="853"/>
    </location>
</feature>
<keyword evidence="4" id="KW-1185">Reference proteome</keyword>
<feature type="region of interest" description="Disordered" evidence="2">
    <location>
        <begin position="1"/>
        <end position="50"/>
    </location>
</feature>
<reference evidence="3 4" key="1">
    <citation type="journal article" date="2020" name="Fungal Divers.">
        <title>Resolving the Mortierellaceae phylogeny through synthesis of multi-gene phylogenetics and phylogenomics.</title>
        <authorList>
            <person name="Vandepol N."/>
            <person name="Liber J."/>
            <person name="Desiro A."/>
            <person name="Na H."/>
            <person name="Kennedy M."/>
            <person name="Barry K."/>
            <person name="Grigoriev I.V."/>
            <person name="Miller A.N."/>
            <person name="O'Donnell K."/>
            <person name="Stajich J.E."/>
            <person name="Bonito G."/>
        </authorList>
    </citation>
    <scope>NUCLEOTIDE SEQUENCE [LARGE SCALE GENOMIC DNA]</scope>
    <source>
        <strain evidence="3 4">AD045</strain>
    </source>
</reference>
<evidence type="ECO:0000256" key="2">
    <source>
        <dbReference type="SAM" id="MobiDB-lite"/>
    </source>
</evidence>
<proteinExistence type="inferred from homology"/>
<comment type="caution">
    <text evidence="3">The sequence shown here is derived from an EMBL/GenBank/DDBJ whole genome shotgun (WGS) entry which is preliminary data.</text>
</comment>
<sequence>MSSTTSSSVTTPPTTRARSRSRAGSVSAPANGLAPSSPAPPVPAPNATHSSFIPTRYIKHASLINNCYPSRPDEKGPKSSELSYLVFYATSKPAKLTKVGNFIERRVARDHRKKRLSDVHCSLEIIKSLLQSSKAHLNIFSKNVVSILDTLLVDLSDLDVVRHCQNVFTVFCSAHDGSTLGVDSDFRTLYDRVVARFASIAILKGENNNRFRMIGLRALEGVVSSKALYACDHKAQLNLVLPAILDCLIDSKNGVQIALNSVPDSPADQSIRRSVSIHVAVHPDNVVSDDDVTAEAVRCLRALFKTPNGSNVKLALGPTFTYLDEHSRWNPSTFGVGIIKAIVISIMPQYRYMVVNELIARIDGVDSTTPDLTLRLQKKATLIAALEAILVSSISLIGMPVLEVLHSLLVSLTKSLSASFSLTKEGESSQLSSLETVIQDGLIKSVGGLATHIYYSNQVPHIISHIIGKLSFKVGSIPKPATIEDVPTLEYREALLKCLQAVIKTSKDNGRQEASFHAAEISSDLLTPCLGLLLDDNVEIRTAFAQVLVTFLVAEDENLHASAGSLTMTSPIPSTSGDLYFRAAAHQTLHTYASSSSLTPKDMVAIYGMLKALFVHFQDDEFIRVVPMLFSLQDACLQAPSETESQDGFAVTRKRAVAAAIVAYFQMAVETYGMAEPREYLENIKTSREHESQWVPIQYATIEESLAQTTEATWETSSEPLSPVLTHPLAREHLVTLLTTVSDRFRAGADRFGLVYNPESHSTLLAANNGNREFGNSGVFLSTSTLNGAPGSLLGHKVERSMDSRIRISRHLEDWALPKIFPQTSPSSSDLSTTEEVSESITTRDGSLSGGASTLNGSSLTLKKIGVDNLKAALVAAHQAADASMDGVAGQKVYPLSIHTQTLRKQHGAAASTMSTTSNLALSRPDLADLLNTIQVNGVSTSGGSRLSLVVPPY</sequence>
<protein>
    <submittedName>
        <fullName evidence="3">Plasma membrane localization protein</fullName>
    </submittedName>
</protein>
<accession>A0ABQ7JTB5</accession>
<evidence type="ECO:0000313" key="4">
    <source>
        <dbReference type="Proteomes" id="UP001194696"/>
    </source>
</evidence>
<name>A0ABQ7JTB5_9FUNG</name>
<feature type="compositionally biased region" description="Low complexity" evidence="2">
    <location>
        <begin position="832"/>
        <end position="843"/>
    </location>
</feature>
<dbReference type="InterPro" id="IPR039786">
    <property type="entry name" value="EFR3"/>
</dbReference>
<comment type="similarity">
    <text evidence="1">Belongs to the EFR3 family.</text>
</comment>
<evidence type="ECO:0000313" key="3">
    <source>
        <dbReference type="EMBL" id="KAG0284539.1"/>
    </source>
</evidence>
<feature type="compositionally biased region" description="Polar residues" evidence="2">
    <location>
        <begin position="844"/>
        <end position="853"/>
    </location>
</feature>
<evidence type="ECO:0000256" key="1">
    <source>
        <dbReference type="ARBA" id="ARBA00010216"/>
    </source>
</evidence>
<dbReference type="InterPro" id="IPR016024">
    <property type="entry name" value="ARM-type_fold"/>
</dbReference>
<dbReference type="PANTHER" id="PTHR47766:SF1">
    <property type="entry name" value="PROTEIN EFR3"/>
    <property type="match status" value="1"/>
</dbReference>